<dbReference type="Proteomes" id="UP000011873">
    <property type="component" value="Unassembled WGS sequence"/>
</dbReference>
<sequence length="43" mass="5021">MPLLQKTVLGQVLKKFSSKKVHKRDINPISRYQLKSPKHDSVF</sequence>
<evidence type="ECO:0000313" key="1">
    <source>
        <dbReference type="EMBL" id="EMJ81480.1"/>
    </source>
</evidence>
<dbReference type="EMBL" id="ANMU01000083">
    <property type="protein sequence ID" value="EMJ81480.1"/>
    <property type="molecule type" value="Genomic_DNA"/>
</dbReference>
<name>M6C5H5_LEPBO</name>
<dbReference type="AlphaFoldDB" id="M6C5H5"/>
<reference evidence="1 2" key="1">
    <citation type="submission" date="2013-01" db="EMBL/GenBank/DDBJ databases">
        <authorList>
            <person name="Harkins D.M."/>
            <person name="Durkin A.S."/>
            <person name="Brinkac L.M."/>
            <person name="Haft D.H."/>
            <person name="Selengut J.D."/>
            <person name="Sanka R."/>
            <person name="DePew J."/>
            <person name="Purushe J."/>
            <person name="Galloway R.L."/>
            <person name="Vinetz J.M."/>
            <person name="Sutton G.G."/>
            <person name="Nierman W.C."/>
            <person name="Fouts D.E."/>
        </authorList>
    </citation>
    <scope>NUCLEOTIDE SEQUENCE [LARGE SCALE GENOMIC DNA]</scope>
    <source>
        <strain evidence="1 2">Sponselee CDC</strain>
    </source>
</reference>
<comment type="caution">
    <text evidence="1">The sequence shown here is derived from an EMBL/GenBank/DDBJ whole genome shotgun (WGS) entry which is preliminary data.</text>
</comment>
<proteinExistence type="predicted"/>
<protein>
    <submittedName>
        <fullName evidence="1">Uncharacterized protein</fullName>
    </submittedName>
</protein>
<evidence type="ECO:0000313" key="2">
    <source>
        <dbReference type="Proteomes" id="UP000011873"/>
    </source>
</evidence>
<gene>
    <name evidence="1" type="ORF">LEP1GSC016_3176</name>
</gene>
<accession>M6C5H5</accession>
<organism evidence="1 2">
    <name type="scientific">Leptospira borgpetersenii serovar Hardjo-bovis str. Sponselee</name>
    <dbReference type="NCBI Taxonomy" id="1303729"/>
    <lineage>
        <taxon>Bacteria</taxon>
        <taxon>Pseudomonadati</taxon>
        <taxon>Spirochaetota</taxon>
        <taxon>Spirochaetia</taxon>
        <taxon>Leptospirales</taxon>
        <taxon>Leptospiraceae</taxon>
        <taxon>Leptospira</taxon>
    </lineage>
</organism>
<dbReference type="PATRIC" id="fig|1218567.3.peg.2230"/>